<evidence type="ECO:0000256" key="9">
    <source>
        <dbReference type="SAM" id="MobiDB-lite"/>
    </source>
</evidence>
<evidence type="ECO:0000256" key="8">
    <source>
        <dbReference type="RuleBase" id="RU362056"/>
    </source>
</evidence>
<keyword evidence="6 8" id="KW-0472">Membrane</keyword>
<feature type="domain" description="Major facilitator superfamily (MFS) profile" evidence="10">
    <location>
        <begin position="60"/>
        <end position="665"/>
    </location>
</feature>
<dbReference type="InterPro" id="IPR004156">
    <property type="entry name" value="OATP"/>
</dbReference>
<dbReference type="PANTHER" id="PTHR11388">
    <property type="entry name" value="ORGANIC ANION TRANSPORTER"/>
    <property type="match status" value="1"/>
</dbReference>
<dbReference type="Gene3D" id="1.20.1250.20">
    <property type="entry name" value="MFS general substrate transporter like domains"/>
    <property type="match status" value="1"/>
</dbReference>
<evidence type="ECO:0000313" key="13">
    <source>
        <dbReference type="Proteomes" id="UP001642483"/>
    </source>
</evidence>
<feature type="region of interest" description="Disordered" evidence="9">
    <location>
        <begin position="737"/>
        <end position="765"/>
    </location>
</feature>
<name>A0ABP0GFW7_CLALP</name>
<proteinExistence type="inferred from homology"/>
<evidence type="ECO:0000256" key="7">
    <source>
        <dbReference type="ARBA" id="ARBA00023157"/>
    </source>
</evidence>
<dbReference type="InterPro" id="IPR036259">
    <property type="entry name" value="MFS_trans_sf"/>
</dbReference>
<dbReference type="InterPro" id="IPR020846">
    <property type="entry name" value="MFS_dom"/>
</dbReference>
<feature type="transmembrane region" description="Helical" evidence="8">
    <location>
        <begin position="598"/>
        <end position="621"/>
    </location>
</feature>
<keyword evidence="4 8" id="KW-0812">Transmembrane</keyword>
<dbReference type="Pfam" id="PF03137">
    <property type="entry name" value="OATP"/>
    <property type="match status" value="1"/>
</dbReference>
<feature type="transmembrane region" description="Helical" evidence="8">
    <location>
        <begin position="358"/>
        <end position="377"/>
    </location>
</feature>
<feature type="transmembrane region" description="Helical" evidence="8">
    <location>
        <begin position="129"/>
        <end position="150"/>
    </location>
</feature>
<reference evidence="12 13" key="1">
    <citation type="submission" date="2024-02" db="EMBL/GenBank/DDBJ databases">
        <authorList>
            <person name="Daric V."/>
            <person name="Darras S."/>
        </authorList>
    </citation>
    <scope>NUCLEOTIDE SEQUENCE [LARGE SCALE GENOMIC DNA]</scope>
</reference>
<feature type="transmembrane region" description="Helical" evidence="8">
    <location>
        <begin position="189"/>
        <end position="211"/>
    </location>
</feature>
<evidence type="ECO:0000256" key="5">
    <source>
        <dbReference type="ARBA" id="ARBA00022989"/>
    </source>
</evidence>
<dbReference type="SUPFAM" id="SSF103473">
    <property type="entry name" value="MFS general substrate transporter"/>
    <property type="match status" value="1"/>
</dbReference>
<keyword evidence="8" id="KW-0406">Ion transport</keyword>
<sequence>MDAGIHGSSQYDENKTSALRKDMSLQLPSIAHMKVPKKKLYLCGLPFCWPLWLQRFATAKWFLAVIGLFVLVQSMLVSGITSSVITTIEKRYRLRSAESGLVVSAFDIGSLIVVIFISYFGGQGHRARWVGVGAIFVAIGAVLFAFPQFLSSPYQPPQTVDALSFDFLCTANRTNTTEFQCEAQEANTLYLLLFVLSNMIMGIGSTPIYTLGSTFIYDSVPKDDASLYVSSLYAIGAVGPAAGYLLGGFFLTFYVDLGNTLSSGDPRFLGAWWFGYLVCAGLILFFSIFLLMFPMKLQMPETKLETPSAGTPMSPVSIITETTDSDVTVESFDTSLVSFGKNLKELPKAFLSLLSNSIYMCVTFSATLEFSIVTAFMTFVPKYLQSHFSANTVTSSIITGAILVPSAGTGILLGGYIIKRLKLNMTGCAQTALLSNLLSLLLFISVFFITCNMPGIVGVNSFINDPVSGIIMTGALSDCNIDCSCDDTIYSPVCSEGKTFYNPCYAGCDSSYSDILNQTIYSNCSCIPSTNITFYPTAIEGECKRDCQSALIPFLVCLFLVTMATVCAHTPSLMVTYRCVKNDERPFAAGMQFLFFRALAYIPAPIYFGTAIDGACLLWSGATDACDNGSGSCLLYDADKFRYIFFGVAFSLKVIACFFVFLSWMLCRRQHSQHTHTTRWRRMRKKNHIQKTKKLNGRQEGTSSASSLPDITISECVSQNGNGNQNTSMPSVVPSIATETMQSSSSEASMSSSGSQKSLVKSKNLNENSHDMLKLNVWSVDSYTSQKSLPSQAELSV</sequence>
<protein>
    <recommendedName>
        <fullName evidence="8">Solute carrier organic anion transporter family member</fullName>
    </recommendedName>
</protein>
<keyword evidence="13" id="KW-1185">Reference proteome</keyword>
<evidence type="ECO:0000259" key="10">
    <source>
        <dbReference type="PROSITE" id="PS50850"/>
    </source>
</evidence>
<keyword evidence="7" id="KW-1015">Disulfide bond</keyword>
<accession>A0ABP0GFW7</accession>
<feature type="region of interest" description="Disordered" evidence="9">
    <location>
        <begin position="676"/>
        <end position="707"/>
    </location>
</feature>
<feature type="compositionally biased region" description="Basic residues" evidence="9">
    <location>
        <begin position="676"/>
        <end position="696"/>
    </location>
</feature>
<dbReference type="PANTHER" id="PTHR11388:SF142">
    <property type="entry name" value="SOLUTE CARRIER ORGANIC ANION TRANSPORTER FAMILY MEMBER 5A1"/>
    <property type="match status" value="1"/>
</dbReference>
<feature type="transmembrane region" description="Helical" evidence="8">
    <location>
        <begin position="273"/>
        <end position="293"/>
    </location>
</feature>
<keyword evidence="5 8" id="KW-1133">Transmembrane helix</keyword>
<keyword evidence="8" id="KW-0813">Transport</keyword>
<dbReference type="InterPro" id="IPR002350">
    <property type="entry name" value="Kazal_dom"/>
</dbReference>
<organism evidence="12 13">
    <name type="scientific">Clavelina lepadiformis</name>
    <name type="common">Light-bulb sea squirt</name>
    <name type="synonym">Ascidia lepadiformis</name>
    <dbReference type="NCBI Taxonomy" id="159417"/>
    <lineage>
        <taxon>Eukaryota</taxon>
        <taxon>Metazoa</taxon>
        <taxon>Chordata</taxon>
        <taxon>Tunicata</taxon>
        <taxon>Ascidiacea</taxon>
        <taxon>Aplousobranchia</taxon>
        <taxon>Clavelinidae</taxon>
        <taxon>Clavelina</taxon>
    </lineage>
</organism>
<evidence type="ECO:0000313" key="12">
    <source>
        <dbReference type="EMBL" id="CAK8689070.1"/>
    </source>
</evidence>
<feature type="transmembrane region" description="Helical" evidence="8">
    <location>
        <begin position="430"/>
        <end position="449"/>
    </location>
</feature>
<evidence type="ECO:0000256" key="1">
    <source>
        <dbReference type="ARBA" id="ARBA00004651"/>
    </source>
</evidence>
<feature type="compositionally biased region" description="Low complexity" evidence="9">
    <location>
        <begin position="743"/>
        <end position="763"/>
    </location>
</feature>
<feature type="transmembrane region" description="Helical" evidence="8">
    <location>
        <begin position="551"/>
        <end position="577"/>
    </location>
</feature>
<comment type="subcellular location">
    <subcellularLocation>
        <location evidence="1 8">Cell membrane</location>
        <topology evidence="1 8">Multi-pass membrane protein</topology>
    </subcellularLocation>
</comment>
<evidence type="ECO:0000256" key="6">
    <source>
        <dbReference type="ARBA" id="ARBA00023136"/>
    </source>
</evidence>
<gene>
    <name evidence="12" type="ORF">CVLEPA_LOCUS21051</name>
</gene>
<feature type="transmembrane region" description="Helical" evidence="8">
    <location>
        <begin position="101"/>
        <end position="122"/>
    </location>
</feature>
<feature type="transmembrane region" description="Helical" evidence="8">
    <location>
        <begin position="397"/>
        <end position="418"/>
    </location>
</feature>
<keyword evidence="3" id="KW-1003">Cell membrane</keyword>
<comment type="similarity">
    <text evidence="2 8">Belongs to the organo anion transporter (TC 2.A.60) family.</text>
</comment>
<dbReference type="NCBIfam" id="TIGR00805">
    <property type="entry name" value="oat"/>
    <property type="match status" value="1"/>
</dbReference>
<feature type="domain" description="Kazal-like" evidence="11">
    <location>
        <begin position="473"/>
        <end position="528"/>
    </location>
</feature>
<dbReference type="PROSITE" id="PS51465">
    <property type="entry name" value="KAZAL_2"/>
    <property type="match status" value="1"/>
</dbReference>
<evidence type="ECO:0000259" key="11">
    <source>
        <dbReference type="PROSITE" id="PS51465"/>
    </source>
</evidence>
<dbReference type="EMBL" id="CAWYQH010000108">
    <property type="protein sequence ID" value="CAK8689070.1"/>
    <property type="molecule type" value="Genomic_DNA"/>
</dbReference>
<evidence type="ECO:0000256" key="4">
    <source>
        <dbReference type="ARBA" id="ARBA00022692"/>
    </source>
</evidence>
<dbReference type="PROSITE" id="PS50850">
    <property type="entry name" value="MFS"/>
    <property type="match status" value="1"/>
</dbReference>
<evidence type="ECO:0000256" key="2">
    <source>
        <dbReference type="ARBA" id="ARBA00009657"/>
    </source>
</evidence>
<comment type="caution">
    <text evidence="12">The sequence shown here is derived from an EMBL/GenBank/DDBJ whole genome shotgun (WGS) entry which is preliminary data.</text>
</comment>
<dbReference type="Proteomes" id="UP001642483">
    <property type="component" value="Unassembled WGS sequence"/>
</dbReference>
<feature type="transmembrane region" description="Helical" evidence="8">
    <location>
        <begin position="61"/>
        <end position="81"/>
    </location>
</feature>
<feature type="transmembrane region" description="Helical" evidence="8">
    <location>
        <begin position="232"/>
        <end position="253"/>
    </location>
</feature>
<feature type="transmembrane region" description="Helical" evidence="8">
    <location>
        <begin position="641"/>
        <end position="666"/>
    </location>
</feature>
<evidence type="ECO:0000256" key="3">
    <source>
        <dbReference type="ARBA" id="ARBA00022475"/>
    </source>
</evidence>
<dbReference type="InterPro" id="IPR036058">
    <property type="entry name" value="Kazal_dom_sf"/>
</dbReference>
<dbReference type="SUPFAM" id="SSF100895">
    <property type="entry name" value="Kazal-type serine protease inhibitors"/>
    <property type="match status" value="1"/>
</dbReference>